<feature type="domain" description="RNase H type-1" evidence="1">
    <location>
        <begin position="283"/>
        <end position="322"/>
    </location>
</feature>
<dbReference type="PANTHER" id="PTHR47186:SF13">
    <property type="entry name" value="DISEASE RESISTANCE PROTEIN RGA3"/>
    <property type="match status" value="1"/>
</dbReference>
<evidence type="ECO:0000259" key="1">
    <source>
        <dbReference type="Pfam" id="PF13456"/>
    </source>
</evidence>
<dbReference type="InterPro" id="IPR056789">
    <property type="entry name" value="LRR_R13L1-DRL21"/>
</dbReference>
<evidence type="ECO:0000313" key="3">
    <source>
        <dbReference type="EMBL" id="KAF2319566.1"/>
    </source>
</evidence>
<reference evidence="3 4" key="1">
    <citation type="journal article" date="2020" name="Mol. Plant">
        <title>The Chromosome-Based Rubber Tree Genome Provides New Insights into Spurge Genome Evolution and Rubber Biosynthesis.</title>
        <authorList>
            <person name="Liu J."/>
            <person name="Shi C."/>
            <person name="Shi C.C."/>
            <person name="Li W."/>
            <person name="Zhang Q.J."/>
            <person name="Zhang Y."/>
            <person name="Li K."/>
            <person name="Lu H.F."/>
            <person name="Shi C."/>
            <person name="Zhu S.T."/>
            <person name="Xiao Z.Y."/>
            <person name="Nan H."/>
            <person name="Yue Y."/>
            <person name="Zhu X.G."/>
            <person name="Wu Y."/>
            <person name="Hong X.N."/>
            <person name="Fan G.Y."/>
            <person name="Tong Y."/>
            <person name="Zhang D."/>
            <person name="Mao C.L."/>
            <person name="Liu Y.L."/>
            <person name="Hao S.J."/>
            <person name="Liu W.Q."/>
            <person name="Lv M.Q."/>
            <person name="Zhang H.B."/>
            <person name="Liu Y."/>
            <person name="Hu-Tang G.R."/>
            <person name="Wang J.P."/>
            <person name="Wang J.H."/>
            <person name="Sun Y.H."/>
            <person name="Ni S.B."/>
            <person name="Chen W.B."/>
            <person name="Zhang X.C."/>
            <person name="Jiao Y.N."/>
            <person name="Eichler E.E."/>
            <person name="Li G.H."/>
            <person name="Liu X."/>
            <person name="Gao L.Z."/>
        </authorList>
    </citation>
    <scope>NUCLEOTIDE SEQUENCE [LARGE SCALE GENOMIC DNA]</scope>
    <source>
        <strain evidence="4">cv. GT1</strain>
        <tissue evidence="3">Leaf</tissue>
    </source>
</reference>
<dbReference type="InterPro" id="IPR002156">
    <property type="entry name" value="RNaseH_domain"/>
</dbReference>
<feature type="domain" description="R13L1/DRL21-like LRR repeat region" evidence="2">
    <location>
        <begin position="2"/>
        <end position="65"/>
    </location>
</feature>
<dbReference type="SUPFAM" id="SSF52058">
    <property type="entry name" value="L domain-like"/>
    <property type="match status" value="1"/>
</dbReference>
<name>A0A6A6N4S0_HEVBR</name>
<evidence type="ECO:0000259" key="2">
    <source>
        <dbReference type="Pfam" id="PF25019"/>
    </source>
</evidence>
<sequence>MVLQNLRPNSNLKELKVYQYGGRSFPSWLSSLTNLVHILLVRCSSCKHLPAMDQICSLRKLEIGGLDDLEYIEIEGQGTSFFPSLKYLIIKYCPKLMGWQKKRDDSTAKLAQFTFLSQFICHNCPKLSWIPQFPSLNEALELNNVSLQLVQEIFTPSISSSSTVPPFSQLKTLMFSQLAVESLQPYGLQNLTSLEKLTIFDCRELKSLPQEMRSLTSLRKLHIYGCPILRRRCANKYCEDWPLVSHISYINVQARIIQLEGHYQLEDNESSNFVSCGEVTIVRFNFDSVVNEISNLLKALPPVVISHVLREANAVADSLAKEGLARNSDLVATL</sequence>
<keyword evidence="4" id="KW-1185">Reference proteome</keyword>
<organism evidence="3 4">
    <name type="scientific">Hevea brasiliensis</name>
    <name type="common">Para rubber tree</name>
    <name type="synonym">Siphonia brasiliensis</name>
    <dbReference type="NCBI Taxonomy" id="3981"/>
    <lineage>
        <taxon>Eukaryota</taxon>
        <taxon>Viridiplantae</taxon>
        <taxon>Streptophyta</taxon>
        <taxon>Embryophyta</taxon>
        <taxon>Tracheophyta</taxon>
        <taxon>Spermatophyta</taxon>
        <taxon>Magnoliopsida</taxon>
        <taxon>eudicotyledons</taxon>
        <taxon>Gunneridae</taxon>
        <taxon>Pentapetalae</taxon>
        <taxon>rosids</taxon>
        <taxon>fabids</taxon>
        <taxon>Malpighiales</taxon>
        <taxon>Euphorbiaceae</taxon>
        <taxon>Crotonoideae</taxon>
        <taxon>Micrandreae</taxon>
        <taxon>Hevea</taxon>
    </lineage>
</organism>
<gene>
    <name evidence="3" type="ORF">GH714_017052</name>
</gene>
<dbReference type="Proteomes" id="UP000467840">
    <property type="component" value="Chromosome 10"/>
</dbReference>
<dbReference type="GO" id="GO:0004523">
    <property type="term" value="F:RNA-DNA hybrid ribonuclease activity"/>
    <property type="evidence" value="ECO:0007669"/>
    <property type="project" value="InterPro"/>
</dbReference>
<dbReference type="EMBL" id="JAAGAX010000003">
    <property type="protein sequence ID" value="KAF2319566.1"/>
    <property type="molecule type" value="Genomic_DNA"/>
</dbReference>
<comment type="caution">
    <text evidence="3">The sequence shown here is derived from an EMBL/GenBank/DDBJ whole genome shotgun (WGS) entry which is preliminary data.</text>
</comment>
<dbReference type="AlphaFoldDB" id="A0A6A6N4S0"/>
<accession>A0A6A6N4S0</accession>
<dbReference type="Pfam" id="PF25019">
    <property type="entry name" value="LRR_R13L1-DRL21"/>
    <property type="match status" value="1"/>
</dbReference>
<dbReference type="Pfam" id="PF13456">
    <property type="entry name" value="RVT_3"/>
    <property type="match status" value="1"/>
</dbReference>
<protein>
    <submittedName>
        <fullName evidence="3">Uncharacterized protein</fullName>
    </submittedName>
</protein>
<dbReference type="PANTHER" id="PTHR47186">
    <property type="entry name" value="LEUCINE-RICH REPEAT-CONTAINING PROTEIN 57"/>
    <property type="match status" value="1"/>
</dbReference>
<evidence type="ECO:0000313" key="4">
    <source>
        <dbReference type="Proteomes" id="UP000467840"/>
    </source>
</evidence>
<dbReference type="InterPro" id="IPR032675">
    <property type="entry name" value="LRR_dom_sf"/>
</dbReference>
<dbReference type="Gene3D" id="3.80.10.10">
    <property type="entry name" value="Ribonuclease Inhibitor"/>
    <property type="match status" value="2"/>
</dbReference>
<dbReference type="GO" id="GO:0003676">
    <property type="term" value="F:nucleic acid binding"/>
    <property type="evidence" value="ECO:0007669"/>
    <property type="project" value="InterPro"/>
</dbReference>
<proteinExistence type="predicted"/>